<protein>
    <submittedName>
        <fullName evidence="1">Uncharacterized protein</fullName>
    </submittedName>
</protein>
<name>A0A834AWF8_9CHIR</name>
<dbReference type="AlphaFoldDB" id="A0A834AWF8"/>
<proteinExistence type="predicted"/>
<reference evidence="1 2" key="1">
    <citation type="journal article" date="2020" name="Nature">
        <title>Six reference-quality genomes reveal evolution of bat adaptations.</title>
        <authorList>
            <person name="Jebb D."/>
            <person name="Huang Z."/>
            <person name="Pippel M."/>
            <person name="Hughes G.M."/>
            <person name="Lavrichenko K."/>
            <person name="Devanna P."/>
            <person name="Winkler S."/>
            <person name="Jermiin L.S."/>
            <person name="Skirmuntt E.C."/>
            <person name="Katzourakis A."/>
            <person name="Burkitt-Gray L."/>
            <person name="Ray D.A."/>
            <person name="Sullivan K.A.M."/>
            <person name="Roscito J.G."/>
            <person name="Kirilenko B.M."/>
            <person name="Davalos L.M."/>
            <person name="Corthals A.P."/>
            <person name="Power M.L."/>
            <person name="Jones G."/>
            <person name="Ransome R.D."/>
            <person name="Dechmann D.K.N."/>
            <person name="Locatelli A.G."/>
            <person name="Puechmaille S.J."/>
            <person name="Fedrigo O."/>
            <person name="Jarvis E.D."/>
            <person name="Hiller M."/>
            <person name="Vernes S.C."/>
            <person name="Myers E.W."/>
            <person name="Teeling E.C."/>
        </authorList>
    </citation>
    <scope>NUCLEOTIDE SEQUENCE [LARGE SCALE GENOMIC DNA]</scope>
    <source>
        <strain evidence="1">Bat1K_MPI-CBG_1</strain>
    </source>
</reference>
<organism evidence="1 2">
    <name type="scientific">Phyllostomus discolor</name>
    <name type="common">pale spear-nosed bat</name>
    <dbReference type="NCBI Taxonomy" id="89673"/>
    <lineage>
        <taxon>Eukaryota</taxon>
        <taxon>Metazoa</taxon>
        <taxon>Chordata</taxon>
        <taxon>Craniata</taxon>
        <taxon>Vertebrata</taxon>
        <taxon>Euteleostomi</taxon>
        <taxon>Mammalia</taxon>
        <taxon>Eutheria</taxon>
        <taxon>Laurasiatheria</taxon>
        <taxon>Chiroptera</taxon>
        <taxon>Yangochiroptera</taxon>
        <taxon>Phyllostomidae</taxon>
        <taxon>Phyllostominae</taxon>
        <taxon>Phyllostomus</taxon>
    </lineage>
</organism>
<accession>A0A834AWF8</accession>
<sequence length="207" mass="23193">MTGFQILYHWAQNSVRRTQCLTTLQLSSPSCCLPAQIPCEGKGLTAVPDPPSSKLRESRGEQKDCISALTRWLNCLQCYPMHQKVVGSIPSQGTCLGCWFDLLSPVRVCMGGNHSMFLSLMQTPAHGIHVLWMRQTNSHGLQKSCGENGWHGHSLSERGPRPSTWTSFYCFPAALQQRRFSFIILGFTLSDYFLQITRGKNVANARE</sequence>
<dbReference type="EMBL" id="JABVXQ010000003">
    <property type="protein sequence ID" value="KAF6119889.1"/>
    <property type="molecule type" value="Genomic_DNA"/>
</dbReference>
<dbReference type="Proteomes" id="UP000664940">
    <property type="component" value="Unassembled WGS sequence"/>
</dbReference>
<gene>
    <name evidence="1" type="ORF">HJG60_010272</name>
</gene>
<comment type="caution">
    <text evidence="1">The sequence shown here is derived from an EMBL/GenBank/DDBJ whole genome shotgun (WGS) entry which is preliminary data.</text>
</comment>
<evidence type="ECO:0000313" key="2">
    <source>
        <dbReference type="Proteomes" id="UP000664940"/>
    </source>
</evidence>
<evidence type="ECO:0000313" key="1">
    <source>
        <dbReference type="EMBL" id="KAF6119889.1"/>
    </source>
</evidence>